<dbReference type="AlphaFoldDB" id="A0AAE1N2G9"/>
<comment type="caution">
    <text evidence="4">The sequence shown here is derived from an EMBL/GenBank/DDBJ whole genome shotgun (WGS) entry which is preliminary data.</text>
</comment>
<feature type="transmembrane region" description="Helical" evidence="2">
    <location>
        <begin position="38"/>
        <end position="60"/>
    </location>
</feature>
<dbReference type="PANTHER" id="PTHR33826">
    <property type="entry name" value="F20B24.21"/>
    <property type="match status" value="1"/>
</dbReference>
<keyword evidence="2" id="KW-0472">Membrane</keyword>
<feature type="region of interest" description="Disordered" evidence="1">
    <location>
        <begin position="474"/>
        <end position="500"/>
    </location>
</feature>
<feature type="domain" description="DUF7036" evidence="3">
    <location>
        <begin position="86"/>
        <end position="177"/>
    </location>
</feature>
<keyword evidence="2" id="KW-0812">Transmembrane</keyword>
<reference evidence="4" key="1">
    <citation type="submission" date="2023-10" db="EMBL/GenBank/DDBJ databases">
        <title>Chromosome-level genome of the transformable northern wattle, Acacia crassicarpa.</title>
        <authorList>
            <person name="Massaro I."/>
            <person name="Sinha N.R."/>
            <person name="Poethig S."/>
            <person name="Leichty A.R."/>
        </authorList>
    </citation>
    <scope>NUCLEOTIDE SEQUENCE</scope>
    <source>
        <strain evidence="4">Acra3RX</strain>
        <tissue evidence="4">Leaf</tissue>
    </source>
</reference>
<evidence type="ECO:0000256" key="1">
    <source>
        <dbReference type="SAM" id="MobiDB-lite"/>
    </source>
</evidence>
<evidence type="ECO:0000256" key="2">
    <source>
        <dbReference type="SAM" id="Phobius"/>
    </source>
</evidence>
<protein>
    <recommendedName>
        <fullName evidence="3">DUF7036 domain-containing protein</fullName>
    </recommendedName>
</protein>
<evidence type="ECO:0000259" key="3">
    <source>
        <dbReference type="Pfam" id="PF23041"/>
    </source>
</evidence>
<organism evidence="4 5">
    <name type="scientific">Acacia crassicarpa</name>
    <name type="common">northern wattle</name>
    <dbReference type="NCBI Taxonomy" id="499986"/>
    <lineage>
        <taxon>Eukaryota</taxon>
        <taxon>Viridiplantae</taxon>
        <taxon>Streptophyta</taxon>
        <taxon>Embryophyta</taxon>
        <taxon>Tracheophyta</taxon>
        <taxon>Spermatophyta</taxon>
        <taxon>Magnoliopsida</taxon>
        <taxon>eudicotyledons</taxon>
        <taxon>Gunneridae</taxon>
        <taxon>Pentapetalae</taxon>
        <taxon>rosids</taxon>
        <taxon>fabids</taxon>
        <taxon>Fabales</taxon>
        <taxon>Fabaceae</taxon>
        <taxon>Caesalpinioideae</taxon>
        <taxon>mimosoid clade</taxon>
        <taxon>Acacieae</taxon>
        <taxon>Acacia</taxon>
    </lineage>
</organism>
<feature type="compositionally biased region" description="Basic residues" evidence="1">
    <location>
        <begin position="337"/>
        <end position="361"/>
    </location>
</feature>
<dbReference type="Pfam" id="PF23041">
    <property type="entry name" value="DUF7036"/>
    <property type="match status" value="2"/>
</dbReference>
<dbReference type="InterPro" id="IPR055464">
    <property type="entry name" value="DUF7036"/>
</dbReference>
<sequence length="520" mass="56753">MGKAEEEQPLPSSVASGDPEQNVEARCGCRCSKIRKFIGLRCIFFLLLSVAVFLSAIFWLPPFLRYADQKDLGSDLKYKGHDIVASFTVKKPVSLLQDNILQLADDIFDEILVPSTKVVILSLDPLPGSNITKVEFAVDPDNKYSGMPSASASLIRSSFESLIGRQTVLRLTSSLFGNPLSFEVLKFKGGITVIPKQSAFLLQKPQASFNFTLNFSIREIQTNFNQLTSELESGLHLASYENLYVILSNPEGSTVAALTVVQSFVLFAIGNGDIPSRERLKQLAKTITGSHSRNLGLNNTQFGRVKQVRLSSILQHSLNGSDGSGSSWSPAPVPLPHSHHHHHHHHHHYHQHHHHHHHHNAHLVPATSPASAPETRKRATTPEIGSPAAAKNLPPGGRSSRAKPPVCQYGHRKRSSQNAGKHPHLTPAVAPNIAAHYPVPSPKKQVEPPGLSHSVPVLSPLPNVAFAHAEPLPKTEPARERSRTHSHEPSPSPSSAGTRGTEKWTTLILVVLCVTCITND</sequence>
<name>A0AAE1N2G9_9FABA</name>
<feature type="compositionally biased region" description="Basic and acidic residues" evidence="1">
    <location>
        <begin position="474"/>
        <end position="488"/>
    </location>
</feature>
<proteinExistence type="predicted"/>
<gene>
    <name evidence="4" type="ORF">QN277_013432</name>
</gene>
<accession>A0AAE1N2G9</accession>
<dbReference type="PANTHER" id="PTHR33826:SF2">
    <property type="entry name" value="HYDROXYPROLINE-RICH GLYCOPROTEIN FAMILY PROTEIN"/>
    <property type="match status" value="1"/>
</dbReference>
<dbReference type="Proteomes" id="UP001293593">
    <property type="component" value="Unassembled WGS sequence"/>
</dbReference>
<dbReference type="EMBL" id="JAWXYG010000002">
    <property type="protein sequence ID" value="KAK4282000.1"/>
    <property type="molecule type" value="Genomic_DNA"/>
</dbReference>
<feature type="domain" description="DUF7036" evidence="3">
    <location>
        <begin position="210"/>
        <end position="303"/>
    </location>
</feature>
<feature type="region of interest" description="Disordered" evidence="1">
    <location>
        <begin position="316"/>
        <end position="454"/>
    </location>
</feature>
<keyword evidence="2" id="KW-1133">Transmembrane helix</keyword>
<feature type="region of interest" description="Disordered" evidence="1">
    <location>
        <begin position="1"/>
        <end position="20"/>
    </location>
</feature>
<evidence type="ECO:0000313" key="5">
    <source>
        <dbReference type="Proteomes" id="UP001293593"/>
    </source>
</evidence>
<evidence type="ECO:0000313" key="4">
    <source>
        <dbReference type="EMBL" id="KAK4282000.1"/>
    </source>
</evidence>
<keyword evidence="5" id="KW-1185">Reference proteome</keyword>
<feature type="compositionally biased region" description="Polar residues" evidence="1">
    <location>
        <begin position="316"/>
        <end position="329"/>
    </location>
</feature>